<name>A0A0F9FSG8_9ZZZZ</name>
<sequence length="448" mass="49633">MRSLSGTLLAAQKAMGDALYKITLTKSGEDTQTYGCDTTNRIVGSGIRHWEGDWLQTAEVTIDDRDGNVTSINLVGYQGVISYGYATGSDEYSATAPLKVITQRLDFRPDGICVLSLEGKGNQMTKDKASSIIKNGIAASIPTPNLLILDYTYPFEETDVGKKVYNVTADTWARVTAKEADNALSLDSDIFQSGSQSFEIHSSIAYEPASDNSDTVKTIINAIAGATMECFSHCEAITVSWDVEDWLINSLALADSFKVYRGQTRFEKIRELLSYTACDSRFEADGKLHLFMTFARAWQANFNYYENEVVRPTVPYGAEHGDFIYRCTTEGVSGATEPTWTTLPSDTISDGSVVWTLEYDYIYDTDSDDHNVYQKSTQRRLVSPNKITVLSHPSQETSYIGVSTEPISYADQPQEDFVYLRLTSNTEAEDIAKAKIDRLKRDSATGQG</sequence>
<evidence type="ECO:0000313" key="1">
    <source>
        <dbReference type="EMBL" id="KKL89143.1"/>
    </source>
</evidence>
<dbReference type="AlphaFoldDB" id="A0A0F9FSG8"/>
<accession>A0A0F9FSG8</accession>
<reference evidence="1" key="1">
    <citation type="journal article" date="2015" name="Nature">
        <title>Complex archaea that bridge the gap between prokaryotes and eukaryotes.</title>
        <authorList>
            <person name="Spang A."/>
            <person name="Saw J.H."/>
            <person name="Jorgensen S.L."/>
            <person name="Zaremba-Niedzwiedzka K."/>
            <person name="Martijn J."/>
            <person name="Lind A.E."/>
            <person name="van Eijk R."/>
            <person name="Schleper C."/>
            <person name="Guy L."/>
            <person name="Ettema T.J."/>
        </authorList>
    </citation>
    <scope>NUCLEOTIDE SEQUENCE</scope>
</reference>
<dbReference type="EMBL" id="LAZR01020370">
    <property type="protein sequence ID" value="KKL89143.1"/>
    <property type="molecule type" value="Genomic_DNA"/>
</dbReference>
<gene>
    <name evidence="1" type="ORF">LCGC14_1917660</name>
</gene>
<proteinExistence type="predicted"/>
<feature type="non-terminal residue" evidence="1">
    <location>
        <position position="448"/>
    </location>
</feature>
<protein>
    <submittedName>
        <fullName evidence="1">Uncharacterized protein</fullName>
    </submittedName>
</protein>
<comment type="caution">
    <text evidence="1">The sequence shown here is derived from an EMBL/GenBank/DDBJ whole genome shotgun (WGS) entry which is preliminary data.</text>
</comment>
<organism evidence="1">
    <name type="scientific">marine sediment metagenome</name>
    <dbReference type="NCBI Taxonomy" id="412755"/>
    <lineage>
        <taxon>unclassified sequences</taxon>
        <taxon>metagenomes</taxon>
        <taxon>ecological metagenomes</taxon>
    </lineage>
</organism>